<evidence type="ECO:0000313" key="4">
    <source>
        <dbReference type="Proteomes" id="UP001285441"/>
    </source>
</evidence>
<evidence type="ECO:0000313" key="3">
    <source>
        <dbReference type="EMBL" id="KAK3368073.1"/>
    </source>
</evidence>
<feature type="region of interest" description="Disordered" evidence="2">
    <location>
        <begin position="216"/>
        <end position="276"/>
    </location>
</feature>
<dbReference type="GO" id="GO:0000289">
    <property type="term" value="P:nuclear-transcribed mRNA poly(A) tail shortening"/>
    <property type="evidence" value="ECO:0007669"/>
    <property type="project" value="TreeGrafter"/>
</dbReference>
<dbReference type="Pfam" id="PF04857">
    <property type="entry name" value="CAF1"/>
    <property type="match status" value="2"/>
</dbReference>
<dbReference type="GO" id="GO:1990432">
    <property type="term" value="P:siRNA 3'-end processing"/>
    <property type="evidence" value="ECO:0007669"/>
    <property type="project" value="TreeGrafter"/>
</dbReference>
<dbReference type="PANTHER" id="PTHR15092:SF22">
    <property type="entry name" value="POLY(A)-SPECIFIC RIBONUCLEASE PNLDC1"/>
    <property type="match status" value="1"/>
</dbReference>
<dbReference type="Proteomes" id="UP001285441">
    <property type="component" value="Unassembled WGS sequence"/>
</dbReference>
<dbReference type="InterPro" id="IPR012337">
    <property type="entry name" value="RNaseH-like_sf"/>
</dbReference>
<accession>A0AAE0K126</accession>
<gene>
    <name evidence="3" type="ORF">B0H63DRAFT_454889</name>
</gene>
<reference evidence="3" key="1">
    <citation type="journal article" date="2023" name="Mol. Phylogenet. Evol.">
        <title>Genome-scale phylogeny and comparative genomics of the fungal order Sordariales.</title>
        <authorList>
            <person name="Hensen N."/>
            <person name="Bonometti L."/>
            <person name="Westerberg I."/>
            <person name="Brannstrom I.O."/>
            <person name="Guillou S."/>
            <person name="Cros-Aarteil S."/>
            <person name="Calhoun S."/>
            <person name="Haridas S."/>
            <person name="Kuo A."/>
            <person name="Mondo S."/>
            <person name="Pangilinan J."/>
            <person name="Riley R."/>
            <person name="LaButti K."/>
            <person name="Andreopoulos B."/>
            <person name="Lipzen A."/>
            <person name="Chen C."/>
            <person name="Yan M."/>
            <person name="Daum C."/>
            <person name="Ng V."/>
            <person name="Clum A."/>
            <person name="Steindorff A."/>
            <person name="Ohm R.A."/>
            <person name="Martin F."/>
            <person name="Silar P."/>
            <person name="Natvig D.O."/>
            <person name="Lalanne C."/>
            <person name="Gautier V."/>
            <person name="Ament-Velasquez S.L."/>
            <person name="Kruys A."/>
            <person name="Hutchinson M.I."/>
            <person name="Powell A.J."/>
            <person name="Barry K."/>
            <person name="Miller A.N."/>
            <person name="Grigoriev I.V."/>
            <person name="Debuchy R."/>
            <person name="Gladieux P."/>
            <person name="Hiltunen Thoren M."/>
            <person name="Johannesson H."/>
        </authorList>
    </citation>
    <scope>NUCLEOTIDE SEQUENCE</scope>
    <source>
        <strain evidence="3">CBS 232.78</strain>
    </source>
</reference>
<dbReference type="Gene3D" id="3.30.420.10">
    <property type="entry name" value="Ribonuclease H-like superfamily/Ribonuclease H"/>
    <property type="match status" value="2"/>
</dbReference>
<dbReference type="GO" id="GO:0003723">
    <property type="term" value="F:RNA binding"/>
    <property type="evidence" value="ECO:0007669"/>
    <property type="project" value="TreeGrafter"/>
</dbReference>
<protein>
    <submittedName>
        <fullName evidence="3">Ribonuclease H-like domain-containing protein</fullName>
    </submittedName>
</protein>
<sequence length="459" mass="51952">MKINISNFWQTLPAVLGAIANAQHVAFDAEMSGLRTKSIPRVLTPMFLDHTYEAGVLAKLMDRTLSFPYDALLFLGSHGFSFERAFQTGIPSLSRHGARGAREVFLWNPREVEVEFIDVNEKTGDPDTRQFYEDARDQIFHWLKNSDLLPFAAVTNPHGGRMSNLQIRLLNQLVQTEFKNCRAVYRKALECMQIVHFDAKHEQKSWEQKLEARRDAVASDSSSKHLQGATAGRLRSTRPPTHRKSRQERTLVHRRQSQSRPQRPRGTTQDEPSGSDSHNQLFDLCFLYQSFLGPLPETVQNFKKETRKLFPHLVGTKHIASVSNTGTAASDKNLFELYRSFKSFGLPRIIAVNENLKNFWRQEGKMAHSHEAGNWQLDDGCFVCQAVSSQAARATNARLLPNSIIIGKRKSISPAPGIWPAADLRKTPSWDTEFWNKHGNKLHWGNGKVLDLAAAAAEE</sequence>
<dbReference type="InterPro" id="IPR036397">
    <property type="entry name" value="RNaseH_sf"/>
</dbReference>
<evidence type="ECO:0000256" key="1">
    <source>
        <dbReference type="ARBA" id="ARBA00008372"/>
    </source>
</evidence>
<dbReference type="AlphaFoldDB" id="A0AAE0K126"/>
<feature type="compositionally biased region" description="Polar residues" evidence="2">
    <location>
        <begin position="266"/>
        <end position="276"/>
    </location>
</feature>
<dbReference type="InterPro" id="IPR051181">
    <property type="entry name" value="CAF1_poly(A)_ribonucleases"/>
</dbReference>
<reference evidence="3" key="2">
    <citation type="submission" date="2023-06" db="EMBL/GenBank/DDBJ databases">
        <authorList>
            <consortium name="Lawrence Berkeley National Laboratory"/>
            <person name="Haridas S."/>
            <person name="Hensen N."/>
            <person name="Bonometti L."/>
            <person name="Westerberg I."/>
            <person name="Brannstrom I.O."/>
            <person name="Guillou S."/>
            <person name="Cros-Aarteil S."/>
            <person name="Calhoun S."/>
            <person name="Kuo A."/>
            <person name="Mondo S."/>
            <person name="Pangilinan J."/>
            <person name="Riley R."/>
            <person name="LaButti K."/>
            <person name="Andreopoulos B."/>
            <person name="Lipzen A."/>
            <person name="Chen C."/>
            <person name="Yanf M."/>
            <person name="Daum C."/>
            <person name="Ng V."/>
            <person name="Clum A."/>
            <person name="Steindorff A."/>
            <person name="Ohm R."/>
            <person name="Martin F."/>
            <person name="Silar P."/>
            <person name="Natvig D."/>
            <person name="Lalanne C."/>
            <person name="Gautier V."/>
            <person name="Ament-velasquez S.L."/>
            <person name="Kruys A."/>
            <person name="Hutchinson M.I."/>
            <person name="Powell A.J."/>
            <person name="Barry K."/>
            <person name="Miller A.N."/>
            <person name="Grigoriev I.V."/>
            <person name="Debuchy R."/>
            <person name="Gladieux P."/>
            <person name="Thoren M.H."/>
            <person name="Johannesson H."/>
        </authorList>
    </citation>
    <scope>NUCLEOTIDE SEQUENCE</scope>
    <source>
        <strain evidence="3">CBS 232.78</strain>
    </source>
</reference>
<dbReference type="PANTHER" id="PTHR15092">
    <property type="entry name" value="POLY A -SPECIFIC RIBONUCLEASE/TARGET OF EGR1, MEMBER 1"/>
    <property type="match status" value="1"/>
</dbReference>
<evidence type="ECO:0000256" key="2">
    <source>
        <dbReference type="SAM" id="MobiDB-lite"/>
    </source>
</evidence>
<proteinExistence type="inferred from homology"/>
<keyword evidence="4" id="KW-1185">Reference proteome</keyword>
<dbReference type="GO" id="GO:0005634">
    <property type="term" value="C:nucleus"/>
    <property type="evidence" value="ECO:0007669"/>
    <property type="project" value="TreeGrafter"/>
</dbReference>
<organism evidence="3 4">
    <name type="scientific">Podospora didyma</name>
    <dbReference type="NCBI Taxonomy" id="330526"/>
    <lineage>
        <taxon>Eukaryota</taxon>
        <taxon>Fungi</taxon>
        <taxon>Dikarya</taxon>
        <taxon>Ascomycota</taxon>
        <taxon>Pezizomycotina</taxon>
        <taxon>Sordariomycetes</taxon>
        <taxon>Sordariomycetidae</taxon>
        <taxon>Sordariales</taxon>
        <taxon>Podosporaceae</taxon>
        <taxon>Podospora</taxon>
    </lineage>
</organism>
<dbReference type="SUPFAM" id="SSF53098">
    <property type="entry name" value="Ribonuclease H-like"/>
    <property type="match status" value="1"/>
</dbReference>
<comment type="caution">
    <text evidence="3">The sequence shown here is derived from an EMBL/GenBank/DDBJ whole genome shotgun (WGS) entry which is preliminary data.</text>
</comment>
<dbReference type="EMBL" id="JAULSW010000010">
    <property type="protein sequence ID" value="KAK3368073.1"/>
    <property type="molecule type" value="Genomic_DNA"/>
</dbReference>
<dbReference type="InterPro" id="IPR006941">
    <property type="entry name" value="RNase_CAF1"/>
</dbReference>
<dbReference type="GO" id="GO:1990431">
    <property type="term" value="P:priRNA 3'-end processing"/>
    <property type="evidence" value="ECO:0007669"/>
    <property type="project" value="TreeGrafter"/>
</dbReference>
<dbReference type="GO" id="GO:0000175">
    <property type="term" value="F:3'-5'-RNA exonuclease activity"/>
    <property type="evidence" value="ECO:0007669"/>
    <property type="project" value="TreeGrafter"/>
</dbReference>
<name>A0AAE0K126_9PEZI</name>
<feature type="compositionally biased region" description="Basic residues" evidence="2">
    <location>
        <begin position="240"/>
        <end position="257"/>
    </location>
</feature>
<comment type="similarity">
    <text evidence="1">Belongs to the CAF1 family.</text>
</comment>